<dbReference type="GO" id="GO:0006979">
    <property type="term" value="P:response to oxidative stress"/>
    <property type="evidence" value="ECO:0007669"/>
    <property type="project" value="InterPro"/>
</dbReference>
<feature type="binding site" evidence="7">
    <location>
        <position position="93"/>
    </location>
    <ligand>
        <name>substrate</name>
    </ligand>
</feature>
<reference evidence="11 12" key="1">
    <citation type="submission" date="2020-08" db="EMBL/GenBank/DDBJ databases">
        <title>Plant Genome Project.</title>
        <authorList>
            <person name="Zhang R.-G."/>
        </authorList>
    </citation>
    <scope>NUCLEOTIDE SEQUENCE [LARGE SCALE GENOMIC DNA]</scope>
    <source>
        <tissue evidence="11">Rhizome</tissue>
    </source>
</reference>
<name>A0A8J5KJV6_ZINOF</name>
<feature type="binding site" description="axial binding residue" evidence="8">
    <location>
        <position position="123"/>
    </location>
    <ligand>
        <name>heme b</name>
        <dbReference type="ChEBI" id="CHEBI:60344"/>
    </ligand>
    <ligandPart>
        <name>Fe</name>
        <dbReference type="ChEBI" id="CHEBI:18248"/>
    </ligandPart>
</feature>
<dbReference type="AlphaFoldDB" id="A0A8J5KJV6"/>
<evidence type="ECO:0000256" key="8">
    <source>
        <dbReference type="PIRSR" id="PIRSR600823-3"/>
    </source>
</evidence>
<evidence type="ECO:0000313" key="11">
    <source>
        <dbReference type="EMBL" id="KAG6482402.1"/>
    </source>
</evidence>
<dbReference type="GO" id="GO:0004601">
    <property type="term" value="F:peroxidase activity"/>
    <property type="evidence" value="ECO:0007669"/>
    <property type="project" value="UniProtKB-KW"/>
</dbReference>
<dbReference type="Pfam" id="PF00141">
    <property type="entry name" value="peroxidase"/>
    <property type="match status" value="1"/>
</dbReference>
<keyword evidence="2" id="KW-0349">Heme</keyword>
<keyword evidence="1" id="KW-0575">Peroxidase</keyword>
<keyword evidence="3 8" id="KW-0479">Metal-binding</keyword>
<feature type="domain" description="Plant heme peroxidase family profile" evidence="10">
    <location>
        <begin position="42"/>
        <end position="123"/>
    </location>
</feature>
<dbReference type="GO" id="GO:0046872">
    <property type="term" value="F:metal ion binding"/>
    <property type="evidence" value="ECO:0007669"/>
    <property type="project" value="UniProtKB-KW"/>
</dbReference>
<keyword evidence="4" id="KW-0560">Oxidoreductase</keyword>
<organism evidence="11 12">
    <name type="scientific">Zingiber officinale</name>
    <name type="common">Ginger</name>
    <name type="synonym">Amomum zingiber</name>
    <dbReference type="NCBI Taxonomy" id="94328"/>
    <lineage>
        <taxon>Eukaryota</taxon>
        <taxon>Viridiplantae</taxon>
        <taxon>Streptophyta</taxon>
        <taxon>Embryophyta</taxon>
        <taxon>Tracheophyta</taxon>
        <taxon>Spermatophyta</taxon>
        <taxon>Magnoliopsida</taxon>
        <taxon>Liliopsida</taxon>
        <taxon>Zingiberales</taxon>
        <taxon>Zingiberaceae</taxon>
        <taxon>Zingiber</taxon>
    </lineage>
</organism>
<dbReference type="Proteomes" id="UP000734854">
    <property type="component" value="Unassembled WGS sequence"/>
</dbReference>
<evidence type="ECO:0000256" key="7">
    <source>
        <dbReference type="PIRSR" id="PIRSR600823-2"/>
    </source>
</evidence>
<dbReference type="GO" id="GO:0020037">
    <property type="term" value="F:heme binding"/>
    <property type="evidence" value="ECO:0007669"/>
    <property type="project" value="InterPro"/>
</dbReference>
<dbReference type="GO" id="GO:0042744">
    <property type="term" value="P:hydrogen peroxide catabolic process"/>
    <property type="evidence" value="ECO:0007669"/>
    <property type="project" value="UniProtKB-KW"/>
</dbReference>
<evidence type="ECO:0000256" key="9">
    <source>
        <dbReference type="RuleBase" id="RU004241"/>
    </source>
</evidence>
<dbReference type="InterPro" id="IPR000823">
    <property type="entry name" value="Peroxidase_pln"/>
</dbReference>
<dbReference type="OrthoDB" id="1736456at2759"/>
<keyword evidence="12" id="KW-1185">Reference proteome</keyword>
<dbReference type="EMBL" id="JACMSC010000016">
    <property type="protein sequence ID" value="KAG6482402.1"/>
    <property type="molecule type" value="Genomic_DNA"/>
</dbReference>
<evidence type="ECO:0000256" key="1">
    <source>
        <dbReference type="ARBA" id="ARBA00022559"/>
    </source>
</evidence>
<evidence type="ECO:0000259" key="10">
    <source>
        <dbReference type="PROSITE" id="PS50873"/>
    </source>
</evidence>
<dbReference type="PANTHER" id="PTHR31388">
    <property type="entry name" value="PEROXIDASE 72-RELATED"/>
    <property type="match status" value="1"/>
</dbReference>
<evidence type="ECO:0000256" key="5">
    <source>
        <dbReference type="ARBA" id="ARBA00023004"/>
    </source>
</evidence>
<comment type="caution">
    <text evidence="11">The sequence shown here is derived from an EMBL/GenBank/DDBJ whole genome shotgun (WGS) entry which is preliminary data.</text>
</comment>
<evidence type="ECO:0000256" key="4">
    <source>
        <dbReference type="ARBA" id="ARBA00023002"/>
    </source>
</evidence>
<evidence type="ECO:0000256" key="3">
    <source>
        <dbReference type="ARBA" id="ARBA00022723"/>
    </source>
</evidence>
<evidence type="ECO:0000256" key="2">
    <source>
        <dbReference type="ARBA" id="ARBA00022617"/>
    </source>
</evidence>
<dbReference type="PANTHER" id="PTHR31388:SF28">
    <property type="entry name" value="PEROXIDASE 40"/>
    <property type="match status" value="1"/>
</dbReference>
<dbReference type="PROSITE" id="PS50873">
    <property type="entry name" value="PEROXIDASE_4"/>
    <property type="match status" value="1"/>
</dbReference>
<evidence type="ECO:0000313" key="12">
    <source>
        <dbReference type="Proteomes" id="UP000734854"/>
    </source>
</evidence>
<keyword evidence="5 8" id="KW-0408">Iron</keyword>
<comment type="cofactor">
    <cofactor evidence="8">
        <name>heme b</name>
        <dbReference type="ChEBI" id="CHEBI:60344"/>
    </cofactor>
    <text evidence="8">Binds 1 heme b (iron(II)-protoporphyrin IX) group per subunit.</text>
</comment>
<gene>
    <name evidence="11" type="ORF">ZIOFF_059033</name>
</gene>
<sequence length="201" mass="21291">MVATRWCFGRHGGDGGVEDGEAERELGEGLRRVRGGGDQGGEMACPETVSCADLLAIAARDSVLLSGGPTWPVQVGRRDRTVASWSLATTSLPSPTFGVATLLQKFENVGLSATDMVALSGAHMHHRQGPLLHVRLPPRRRRRSHLPSVPAASLFWIDVVEWDDDDSLVVGPPRCGLASEGLLLSNQALVGEAGEVGVLAN</sequence>
<dbReference type="InterPro" id="IPR002016">
    <property type="entry name" value="Haem_peroxidase"/>
</dbReference>
<evidence type="ECO:0000256" key="6">
    <source>
        <dbReference type="ARBA" id="ARBA00023324"/>
    </source>
</evidence>
<accession>A0A8J5KJV6</accession>
<protein>
    <recommendedName>
        <fullName evidence="10">Plant heme peroxidase family profile domain-containing protein</fullName>
    </recommendedName>
</protein>
<keyword evidence="6" id="KW-0376">Hydrogen peroxide</keyword>
<comment type="similarity">
    <text evidence="9">Belongs to the peroxidase family.</text>
</comment>
<proteinExistence type="inferred from homology"/>